<dbReference type="Pfam" id="PF04860">
    <property type="entry name" value="Phage_portal"/>
    <property type="match status" value="1"/>
</dbReference>
<dbReference type="InterPro" id="IPR006944">
    <property type="entry name" value="Phage/GTA_portal"/>
</dbReference>
<dbReference type="Gene3D" id="1.20.1270.210">
    <property type="match status" value="1"/>
</dbReference>
<keyword evidence="1" id="KW-0118">Viral capsid assembly</keyword>
<evidence type="ECO:0000256" key="1">
    <source>
        <dbReference type="ARBA" id="ARBA00022950"/>
    </source>
</evidence>
<proteinExistence type="predicted"/>
<protein>
    <submittedName>
        <fullName evidence="4">Portal_HK97, phage portal protein, HK97 family</fullName>
    </submittedName>
</protein>
<keyword evidence="3" id="KW-0231">Viral genome packaging</keyword>
<gene>
    <name evidence="4" type="ORF">UFOVP537_29</name>
</gene>
<keyword evidence="1" id="KW-1188">Viral release from host cell</keyword>
<organism evidence="4">
    <name type="scientific">uncultured Caudovirales phage</name>
    <dbReference type="NCBI Taxonomy" id="2100421"/>
    <lineage>
        <taxon>Viruses</taxon>
        <taxon>Duplodnaviria</taxon>
        <taxon>Heunggongvirae</taxon>
        <taxon>Uroviricota</taxon>
        <taxon>Caudoviricetes</taxon>
        <taxon>Peduoviridae</taxon>
        <taxon>Maltschvirus</taxon>
        <taxon>Maltschvirus maltsch</taxon>
    </lineage>
</organism>
<sequence length="370" mass="41382">MGFFRDLIGVTPKPQIQAQLAPAVMGDPFNYYTPLSAFTIDRAEAITVPACQQARNIICGIISGMELSTYSKATGEEIANLPWVNQLERNAPNNVTLSWIVDSLLWYSVAYLKVVEVYQDDNRPSRFEYIRNSRVTVELNQTNTYVDQYFVDGDSVPMSGIGSLVTIQLGKDPLLTSGARILKAAVDLERAVSIASSTPQPAGILKNNGSDMGEKEVAGLLAAWRRARETRSTAYLTASLEYQPTAFSPKDMMYVDGIQSSTAQISRLFNIDAFYLNADMNNSMVYQNILDNRRQLVSFTLAPYIQAIEKRFSMDDLSPMTQEIRFDIDSGFLRSDPMERLAVIEKMLQLELITVEQAREMEELSPNGND</sequence>
<evidence type="ECO:0000313" key="4">
    <source>
        <dbReference type="EMBL" id="CAB4148853.1"/>
    </source>
</evidence>
<keyword evidence="2" id="KW-1171">Viral genome ejection through host cell envelope</keyword>
<accession>A0A6J5MUR8</accession>
<reference evidence="4" key="1">
    <citation type="submission" date="2020-04" db="EMBL/GenBank/DDBJ databases">
        <authorList>
            <person name="Chiriac C."/>
            <person name="Salcher M."/>
            <person name="Ghai R."/>
            <person name="Kavagutti S V."/>
        </authorList>
    </citation>
    <scope>NUCLEOTIDE SEQUENCE</scope>
</reference>
<keyword evidence="2" id="KW-1160">Virus entry into host cell</keyword>
<evidence type="ECO:0000256" key="2">
    <source>
        <dbReference type="ARBA" id="ARBA00023009"/>
    </source>
</evidence>
<dbReference type="Gene3D" id="3.30.1120.70">
    <property type="match status" value="1"/>
</dbReference>
<evidence type="ECO:0000256" key="3">
    <source>
        <dbReference type="ARBA" id="ARBA00023219"/>
    </source>
</evidence>
<dbReference type="Gene3D" id="3.40.140.120">
    <property type="match status" value="1"/>
</dbReference>
<keyword evidence="2" id="KW-1162">Viral penetration into host cytoplasm</keyword>
<name>A0A6J5MUR8_9CAUD</name>
<dbReference type="EMBL" id="LR796503">
    <property type="protein sequence ID" value="CAB4148853.1"/>
    <property type="molecule type" value="Genomic_DNA"/>
</dbReference>